<feature type="domain" description="Inward rectifier potassium channel C-terminal" evidence="12">
    <location>
        <begin position="76"/>
        <end position="173"/>
    </location>
</feature>
<evidence type="ECO:0000259" key="12">
    <source>
        <dbReference type="Pfam" id="PF17655"/>
    </source>
</evidence>
<keyword evidence="9" id="KW-0472">Membrane</keyword>
<comment type="caution">
    <text evidence="13">The sequence shown here is derived from an EMBL/GenBank/DDBJ whole genome shotgun (WGS) entry which is preliminary data.</text>
</comment>
<dbReference type="Gene3D" id="2.60.40.1400">
    <property type="entry name" value="G protein-activated inward rectifier potassium channel 1"/>
    <property type="match status" value="1"/>
</dbReference>
<dbReference type="SUPFAM" id="SSF81296">
    <property type="entry name" value="E set domains"/>
    <property type="match status" value="1"/>
</dbReference>
<dbReference type="InterPro" id="IPR041647">
    <property type="entry name" value="IRK_C"/>
</dbReference>
<dbReference type="InterPro" id="IPR013518">
    <property type="entry name" value="K_chnl_inward-rec_Kir_cyto"/>
</dbReference>
<gene>
    <name evidence="13" type="ORF">HaLaN_04730</name>
</gene>
<keyword evidence="4 11" id="KW-0812">Transmembrane</keyword>
<sequence>MFRGKHSKGLARFGLPKGAMLLYIDDLYLSTTEECLGGEPSFTHVFWFSVQTASTIASMPSSAGKSKITWITSLKLGLPATITHVIDAHSPLYDLSLGQMEAAEMELLCFMSGTDPMTSNLLQSRHSYTPADIRVNERFVGINLQTNARGKLGLDFTNFDHTVPTEQGPVCSLPIAAAGSACPPYRHPIPVS</sequence>
<evidence type="ECO:0000256" key="7">
    <source>
        <dbReference type="ARBA" id="ARBA00022989"/>
    </source>
</evidence>
<evidence type="ECO:0000256" key="10">
    <source>
        <dbReference type="ARBA" id="ARBA00023303"/>
    </source>
</evidence>
<dbReference type="GO" id="GO:0034765">
    <property type="term" value="P:regulation of monoatomic ion transmembrane transport"/>
    <property type="evidence" value="ECO:0007669"/>
    <property type="project" value="TreeGrafter"/>
</dbReference>
<dbReference type="GO" id="GO:1990573">
    <property type="term" value="P:potassium ion import across plasma membrane"/>
    <property type="evidence" value="ECO:0007669"/>
    <property type="project" value="TreeGrafter"/>
</dbReference>
<evidence type="ECO:0000256" key="3">
    <source>
        <dbReference type="ARBA" id="ARBA00022538"/>
    </source>
</evidence>
<dbReference type="Proteomes" id="UP000485058">
    <property type="component" value="Unassembled WGS sequence"/>
</dbReference>
<organism evidence="13 14">
    <name type="scientific">Haematococcus lacustris</name>
    <name type="common">Green alga</name>
    <name type="synonym">Haematococcus pluvialis</name>
    <dbReference type="NCBI Taxonomy" id="44745"/>
    <lineage>
        <taxon>Eukaryota</taxon>
        <taxon>Viridiplantae</taxon>
        <taxon>Chlorophyta</taxon>
        <taxon>core chlorophytes</taxon>
        <taxon>Chlorophyceae</taxon>
        <taxon>CS clade</taxon>
        <taxon>Chlamydomonadales</taxon>
        <taxon>Haematococcaceae</taxon>
        <taxon>Haematococcus</taxon>
    </lineage>
</organism>
<evidence type="ECO:0000256" key="2">
    <source>
        <dbReference type="ARBA" id="ARBA00022448"/>
    </source>
</evidence>
<evidence type="ECO:0000256" key="4">
    <source>
        <dbReference type="ARBA" id="ARBA00022692"/>
    </source>
</evidence>
<dbReference type="PANTHER" id="PTHR11767:SF102">
    <property type="entry name" value="INWARDLY RECTIFYING POTASSIUM CHANNEL 1, ISOFORM F"/>
    <property type="match status" value="1"/>
</dbReference>
<keyword evidence="7" id="KW-1133">Transmembrane helix</keyword>
<keyword evidence="3 11" id="KW-0633">Potassium transport</keyword>
<evidence type="ECO:0000256" key="8">
    <source>
        <dbReference type="ARBA" id="ARBA00023065"/>
    </source>
</evidence>
<dbReference type="PRINTS" id="PR01320">
    <property type="entry name" value="KIRCHANNEL"/>
</dbReference>
<keyword evidence="5 11" id="KW-0851">Voltage-gated channel</keyword>
<evidence type="ECO:0000256" key="9">
    <source>
        <dbReference type="ARBA" id="ARBA00023136"/>
    </source>
</evidence>
<dbReference type="EMBL" id="BLLF01000244">
    <property type="protein sequence ID" value="GFH09560.1"/>
    <property type="molecule type" value="Genomic_DNA"/>
</dbReference>
<accession>A0A699YH88</accession>
<keyword evidence="2 11" id="KW-0813">Transport</keyword>
<evidence type="ECO:0000256" key="11">
    <source>
        <dbReference type="RuleBase" id="RU003822"/>
    </source>
</evidence>
<dbReference type="InterPro" id="IPR014756">
    <property type="entry name" value="Ig_E-set"/>
</dbReference>
<evidence type="ECO:0000256" key="5">
    <source>
        <dbReference type="ARBA" id="ARBA00022882"/>
    </source>
</evidence>
<comment type="similarity">
    <text evidence="11">Belongs to the inward rectifier-type potassium channel (TC 1.A.2.1) family.</text>
</comment>
<evidence type="ECO:0000256" key="1">
    <source>
        <dbReference type="ARBA" id="ARBA00004141"/>
    </source>
</evidence>
<keyword evidence="14" id="KW-1185">Reference proteome</keyword>
<dbReference type="InterPro" id="IPR016449">
    <property type="entry name" value="K_chnl_inward-rec_Kir"/>
</dbReference>
<keyword evidence="8 11" id="KW-0406">Ion transport</keyword>
<name>A0A699YH88_HAELA</name>
<keyword evidence="10 11" id="KW-0407">Ion channel</keyword>
<evidence type="ECO:0000313" key="14">
    <source>
        <dbReference type="Proteomes" id="UP000485058"/>
    </source>
</evidence>
<keyword evidence="6 11" id="KW-0630">Potassium</keyword>
<dbReference type="Pfam" id="PF17655">
    <property type="entry name" value="IRK_C"/>
    <property type="match status" value="1"/>
</dbReference>
<evidence type="ECO:0000313" key="13">
    <source>
        <dbReference type="EMBL" id="GFH09560.1"/>
    </source>
</evidence>
<comment type="subcellular location">
    <subcellularLocation>
        <location evidence="1 11">Membrane</location>
        <topology evidence="1 11">Multi-pass membrane protein</topology>
    </subcellularLocation>
</comment>
<evidence type="ECO:0000256" key="6">
    <source>
        <dbReference type="ARBA" id="ARBA00022958"/>
    </source>
</evidence>
<reference evidence="13 14" key="1">
    <citation type="submission" date="2020-02" db="EMBL/GenBank/DDBJ databases">
        <title>Draft genome sequence of Haematococcus lacustris strain NIES-144.</title>
        <authorList>
            <person name="Morimoto D."/>
            <person name="Nakagawa S."/>
            <person name="Yoshida T."/>
            <person name="Sawayama S."/>
        </authorList>
    </citation>
    <scope>NUCLEOTIDE SEQUENCE [LARGE SCALE GENOMIC DNA]</scope>
    <source>
        <strain evidence="13 14">NIES-144</strain>
    </source>
</reference>
<dbReference type="GO" id="GO:0005242">
    <property type="term" value="F:inward rectifier potassium channel activity"/>
    <property type="evidence" value="ECO:0007669"/>
    <property type="project" value="InterPro"/>
</dbReference>
<protein>
    <recommendedName>
        <fullName evidence="12">Inward rectifier potassium channel C-terminal domain-containing protein</fullName>
    </recommendedName>
</protein>
<dbReference type="AlphaFoldDB" id="A0A699YH88"/>
<dbReference type="PANTHER" id="PTHR11767">
    <property type="entry name" value="INWARD RECTIFIER POTASSIUM CHANNEL"/>
    <property type="match status" value="1"/>
</dbReference>
<dbReference type="GO" id="GO:0005886">
    <property type="term" value="C:plasma membrane"/>
    <property type="evidence" value="ECO:0007669"/>
    <property type="project" value="TreeGrafter"/>
</dbReference>
<dbReference type="GO" id="GO:0034702">
    <property type="term" value="C:monoatomic ion channel complex"/>
    <property type="evidence" value="ECO:0007669"/>
    <property type="project" value="UniProtKB-KW"/>
</dbReference>
<proteinExistence type="inferred from homology"/>